<feature type="domain" description="Disease resistance R13L4/SHOC-2-like LRR" evidence="5">
    <location>
        <begin position="373"/>
        <end position="558"/>
    </location>
</feature>
<dbReference type="InterPro" id="IPR055414">
    <property type="entry name" value="LRR_R13L4/SHOC2-like"/>
</dbReference>
<dbReference type="PANTHER" id="PTHR23155">
    <property type="entry name" value="DISEASE RESISTANCE PROTEIN RP"/>
    <property type="match status" value="1"/>
</dbReference>
<feature type="domain" description="Disease resistance protein winged helix" evidence="4">
    <location>
        <begin position="257"/>
        <end position="328"/>
    </location>
</feature>
<evidence type="ECO:0000256" key="1">
    <source>
        <dbReference type="ARBA" id="ARBA00022737"/>
    </source>
</evidence>
<keyword evidence="2" id="KW-0611">Plant defense</keyword>
<dbReference type="Pfam" id="PF23598">
    <property type="entry name" value="LRR_14"/>
    <property type="match status" value="1"/>
</dbReference>
<dbReference type="InterPro" id="IPR044974">
    <property type="entry name" value="Disease_R_plants"/>
</dbReference>
<dbReference type="InterPro" id="IPR032675">
    <property type="entry name" value="LRR_dom_sf"/>
</dbReference>
<dbReference type="eggNOG" id="KOG4658">
    <property type="taxonomic scope" value="Eukaryota"/>
</dbReference>
<dbReference type="EMBL" id="KE344189">
    <property type="protein sequence ID" value="EXB54526.1"/>
    <property type="molecule type" value="Genomic_DNA"/>
</dbReference>
<dbReference type="GO" id="GO:0043531">
    <property type="term" value="F:ADP binding"/>
    <property type="evidence" value="ECO:0007669"/>
    <property type="project" value="InterPro"/>
</dbReference>
<evidence type="ECO:0000259" key="3">
    <source>
        <dbReference type="Pfam" id="PF00931"/>
    </source>
</evidence>
<keyword evidence="7" id="KW-1185">Reference proteome</keyword>
<dbReference type="Gene3D" id="1.10.8.430">
    <property type="entry name" value="Helical domain of apoptotic protease-activating factors"/>
    <property type="match status" value="1"/>
</dbReference>
<keyword evidence="1" id="KW-0677">Repeat</keyword>
<dbReference type="FunFam" id="1.10.10.10:FF:000322">
    <property type="entry name" value="Probable disease resistance protein At1g63360"/>
    <property type="match status" value="1"/>
</dbReference>
<dbReference type="InterPro" id="IPR002182">
    <property type="entry name" value="NB-ARC"/>
</dbReference>
<dbReference type="Pfam" id="PF00931">
    <property type="entry name" value="NB-ARC"/>
    <property type="match status" value="1"/>
</dbReference>
<sequence>MLIEGASTRLIISLVGEGGIGKTTLAKNVHNDEVVKRHFELASAWITVSQPYNLTKVLMEMKRQLCKSGADCLVEENNAIEQLIECVRTYLQTKRYVIFLDDVWDENFWDDTKLALPNNNEGSRIIVTTRNAAVADSCRETPYDVVQNLNPWSQTLAWELFCKKAFKYEFQGNCPQELVQLSIEIVRRCQGLPLVIATIASLLSTKEKVESEWRKVLDDLNSKVEINSQFSRIQKILSLSYYDLPYSLRSCFLCFGIFPEDYSISDERLFRLWIAEGFIKAKVGKTLEEVAEEYLSELTKRSLVACDQLKIIGLGNGFRVHDLMRDVILSLAYDVCFCHTWDKKRSKSRVRDRRLIISGSTKDVLDNVESSVVRSVFLFDLDDDQFVSNSFMVLEVENAPVDTLPKELGKLFCLKYLSLRNTRVKVLPKSINKLHNLESLDIRDSLIRKLPKAINELANLRHLLAYRHNHRAQNIFYFDRGVTIEEGFGRLDVLQTLTLVEADIGGASLMKELEKLTNLRWLGISKLTKEIWRALCASIGKMNHLKRLFLSSINESDVLDIYNTFHLHLISCTNSYSSDG</sequence>
<dbReference type="InterPro" id="IPR027417">
    <property type="entry name" value="P-loop_NTPase"/>
</dbReference>
<dbReference type="SUPFAM" id="SSF52540">
    <property type="entry name" value="P-loop containing nucleoside triphosphate hydrolases"/>
    <property type="match status" value="1"/>
</dbReference>
<dbReference type="Pfam" id="PF23559">
    <property type="entry name" value="WHD_DRP"/>
    <property type="match status" value="1"/>
</dbReference>
<feature type="domain" description="NB-ARC" evidence="3">
    <location>
        <begin position="3"/>
        <end position="168"/>
    </location>
</feature>
<organism evidence="6 7">
    <name type="scientific">Morus notabilis</name>
    <dbReference type="NCBI Taxonomy" id="981085"/>
    <lineage>
        <taxon>Eukaryota</taxon>
        <taxon>Viridiplantae</taxon>
        <taxon>Streptophyta</taxon>
        <taxon>Embryophyta</taxon>
        <taxon>Tracheophyta</taxon>
        <taxon>Spermatophyta</taxon>
        <taxon>Magnoliopsida</taxon>
        <taxon>eudicotyledons</taxon>
        <taxon>Gunneridae</taxon>
        <taxon>Pentapetalae</taxon>
        <taxon>rosids</taxon>
        <taxon>fabids</taxon>
        <taxon>Rosales</taxon>
        <taxon>Moraceae</taxon>
        <taxon>Moreae</taxon>
        <taxon>Morus</taxon>
    </lineage>
</organism>
<proteinExistence type="predicted"/>
<dbReference type="Proteomes" id="UP000030645">
    <property type="component" value="Unassembled WGS sequence"/>
</dbReference>
<dbReference type="GO" id="GO:0098542">
    <property type="term" value="P:defense response to other organism"/>
    <property type="evidence" value="ECO:0007669"/>
    <property type="project" value="TreeGrafter"/>
</dbReference>
<protein>
    <submittedName>
        <fullName evidence="6">Disease resistance protein RPM1</fullName>
    </submittedName>
</protein>
<dbReference type="PRINTS" id="PR00364">
    <property type="entry name" value="DISEASERSIST"/>
</dbReference>
<evidence type="ECO:0000259" key="5">
    <source>
        <dbReference type="Pfam" id="PF23598"/>
    </source>
</evidence>
<evidence type="ECO:0000259" key="4">
    <source>
        <dbReference type="Pfam" id="PF23559"/>
    </source>
</evidence>
<evidence type="ECO:0000313" key="6">
    <source>
        <dbReference type="EMBL" id="EXB54526.1"/>
    </source>
</evidence>
<gene>
    <name evidence="6" type="ORF">L484_006274</name>
</gene>
<dbReference type="Gene3D" id="1.10.10.10">
    <property type="entry name" value="Winged helix-like DNA-binding domain superfamily/Winged helix DNA-binding domain"/>
    <property type="match status" value="1"/>
</dbReference>
<reference evidence="7" key="1">
    <citation type="submission" date="2013-01" db="EMBL/GenBank/DDBJ databases">
        <title>Draft Genome Sequence of a Mulberry Tree, Morus notabilis C.K. Schneid.</title>
        <authorList>
            <person name="He N."/>
            <person name="Zhao S."/>
        </authorList>
    </citation>
    <scope>NUCLEOTIDE SEQUENCE</scope>
</reference>
<dbReference type="InterPro" id="IPR036388">
    <property type="entry name" value="WH-like_DNA-bd_sf"/>
</dbReference>
<dbReference type="Gene3D" id="3.80.10.10">
    <property type="entry name" value="Ribonuclease Inhibitor"/>
    <property type="match status" value="1"/>
</dbReference>
<dbReference type="InterPro" id="IPR058922">
    <property type="entry name" value="WHD_DRP"/>
</dbReference>
<dbReference type="Gene3D" id="3.40.50.300">
    <property type="entry name" value="P-loop containing nucleotide triphosphate hydrolases"/>
    <property type="match status" value="1"/>
</dbReference>
<accession>W9RGM4</accession>
<dbReference type="AlphaFoldDB" id="W9RGM4"/>
<name>W9RGM4_9ROSA</name>
<dbReference type="FunFam" id="3.40.50.300:FF:001091">
    <property type="entry name" value="Probable disease resistance protein At1g61300"/>
    <property type="match status" value="1"/>
</dbReference>
<evidence type="ECO:0000256" key="2">
    <source>
        <dbReference type="ARBA" id="ARBA00022821"/>
    </source>
</evidence>
<evidence type="ECO:0000313" key="7">
    <source>
        <dbReference type="Proteomes" id="UP000030645"/>
    </source>
</evidence>
<dbReference type="SUPFAM" id="SSF52058">
    <property type="entry name" value="L domain-like"/>
    <property type="match status" value="1"/>
</dbReference>
<dbReference type="InterPro" id="IPR042197">
    <property type="entry name" value="Apaf_helical"/>
</dbReference>
<dbReference type="PANTHER" id="PTHR23155:SF1205">
    <property type="entry name" value="DISEASE RESISTANCE PROTEIN RPM1"/>
    <property type="match status" value="1"/>
</dbReference>